<sequence>MTRGAAVRSRTESRSSVGSAQDGELQAVLLVQLLQLLRLVFDEQVALLVLKGTQRGVRNRLLHAGSRSSEGRSLYLQLLQLPDVGVALQLQVPHLVLVFLELMEPLVLLPLLFLSCELENRDTVSPPGSRTLKERFGLRLSIR</sequence>
<gene>
    <name evidence="1" type="ORF">EYF80_011932</name>
</gene>
<dbReference type="EMBL" id="SRLO01000079">
    <property type="protein sequence ID" value="TNN77875.1"/>
    <property type="molecule type" value="Genomic_DNA"/>
</dbReference>
<accession>A0A4Z2IJA8</accession>
<reference evidence="1 2" key="1">
    <citation type="submission" date="2019-03" db="EMBL/GenBank/DDBJ databases">
        <title>First draft genome of Liparis tanakae, snailfish: a comprehensive survey of snailfish specific genes.</title>
        <authorList>
            <person name="Kim W."/>
            <person name="Song I."/>
            <person name="Jeong J.-H."/>
            <person name="Kim D."/>
            <person name="Kim S."/>
            <person name="Ryu S."/>
            <person name="Song J.Y."/>
            <person name="Lee S.K."/>
        </authorList>
    </citation>
    <scope>NUCLEOTIDE SEQUENCE [LARGE SCALE GENOMIC DNA]</scope>
    <source>
        <tissue evidence="1">Muscle</tissue>
    </source>
</reference>
<comment type="caution">
    <text evidence="1">The sequence shown here is derived from an EMBL/GenBank/DDBJ whole genome shotgun (WGS) entry which is preliminary data.</text>
</comment>
<evidence type="ECO:0000313" key="2">
    <source>
        <dbReference type="Proteomes" id="UP000314294"/>
    </source>
</evidence>
<organism evidence="1 2">
    <name type="scientific">Liparis tanakae</name>
    <name type="common">Tanaka's snailfish</name>
    <dbReference type="NCBI Taxonomy" id="230148"/>
    <lineage>
        <taxon>Eukaryota</taxon>
        <taxon>Metazoa</taxon>
        <taxon>Chordata</taxon>
        <taxon>Craniata</taxon>
        <taxon>Vertebrata</taxon>
        <taxon>Euteleostomi</taxon>
        <taxon>Actinopterygii</taxon>
        <taxon>Neopterygii</taxon>
        <taxon>Teleostei</taxon>
        <taxon>Neoteleostei</taxon>
        <taxon>Acanthomorphata</taxon>
        <taxon>Eupercaria</taxon>
        <taxon>Perciformes</taxon>
        <taxon>Cottioidei</taxon>
        <taxon>Cottales</taxon>
        <taxon>Liparidae</taxon>
        <taxon>Liparis</taxon>
    </lineage>
</organism>
<protein>
    <submittedName>
        <fullName evidence="1">Uncharacterized protein</fullName>
    </submittedName>
</protein>
<proteinExistence type="predicted"/>
<evidence type="ECO:0000313" key="1">
    <source>
        <dbReference type="EMBL" id="TNN77875.1"/>
    </source>
</evidence>
<name>A0A4Z2IJA8_9TELE</name>
<keyword evidence="2" id="KW-1185">Reference proteome</keyword>
<dbReference type="Proteomes" id="UP000314294">
    <property type="component" value="Unassembled WGS sequence"/>
</dbReference>
<dbReference type="AlphaFoldDB" id="A0A4Z2IJA8"/>